<reference evidence="4" key="1">
    <citation type="submission" date="2023-03" db="EMBL/GenBank/DDBJ databases">
        <title>Chromosome-scale reference genome and RAD-based genetic map of yellow starthistle (Centaurea solstitialis) reveal putative structural variation and QTLs associated with invader traits.</title>
        <authorList>
            <person name="Reatini B."/>
            <person name="Cang F.A."/>
            <person name="Jiang Q."/>
            <person name="Mckibben M.T.W."/>
            <person name="Barker M.S."/>
            <person name="Rieseberg L.H."/>
            <person name="Dlugosch K.M."/>
        </authorList>
    </citation>
    <scope>NUCLEOTIDE SEQUENCE</scope>
    <source>
        <strain evidence="4">CAN-66</strain>
        <tissue evidence="4">Leaf</tissue>
    </source>
</reference>
<feature type="region of interest" description="Disordered" evidence="2">
    <location>
        <begin position="804"/>
        <end position="878"/>
    </location>
</feature>
<accession>A0AA38WCW2</accession>
<feature type="compositionally biased region" description="Polar residues" evidence="2">
    <location>
        <begin position="216"/>
        <end position="233"/>
    </location>
</feature>
<dbReference type="GO" id="GO:0015074">
    <property type="term" value="P:DNA integration"/>
    <property type="evidence" value="ECO:0007669"/>
    <property type="project" value="InterPro"/>
</dbReference>
<dbReference type="PROSITE" id="PS50994">
    <property type="entry name" value="INTEGRASE"/>
    <property type="match status" value="1"/>
</dbReference>
<dbReference type="GO" id="GO:0004190">
    <property type="term" value="F:aspartic-type endopeptidase activity"/>
    <property type="evidence" value="ECO:0007669"/>
    <property type="project" value="UniProtKB-KW"/>
</dbReference>
<dbReference type="InterPro" id="IPR013103">
    <property type="entry name" value="RVT_2"/>
</dbReference>
<dbReference type="PANTHER" id="PTHR11439">
    <property type="entry name" value="GAG-POL-RELATED RETROTRANSPOSON"/>
    <property type="match status" value="1"/>
</dbReference>
<organism evidence="4 5">
    <name type="scientific">Centaurea solstitialis</name>
    <name type="common">yellow star-thistle</name>
    <dbReference type="NCBI Taxonomy" id="347529"/>
    <lineage>
        <taxon>Eukaryota</taxon>
        <taxon>Viridiplantae</taxon>
        <taxon>Streptophyta</taxon>
        <taxon>Embryophyta</taxon>
        <taxon>Tracheophyta</taxon>
        <taxon>Spermatophyta</taxon>
        <taxon>Magnoliopsida</taxon>
        <taxon>eudicotyledons</taxon>
        <taxon>Gunneridae</taxon>
        <taxon>Pentapetalae</taxon>
        <taxon>asterids</taxon>
        <taxon>campanulids</taxon>
        <taxon>Asterales</taxon>
        <taxon>Asteraceae</taxon>
        <taxon>Carduoideae</taxon>
        <taxon>Cardueae</taxon>
        <taxon>Centaureinae</taxon>
        <taxon>Centaurea</taxon>
    </lineage>
</organism>
<evidence type="ECO:0000256" key="2">
    <source>
        <dbReference type="SAM" id="MobiDB-lite"/>
    </source>
</evidence>
<dbReference type="Pfam" id="PF14223">
    <property type="entry name" value="Retrotran_gag_2"/>
    <property type="match status" value="1"/>
</dbReference>
<dbReference type="Gene3D" id="3.30.420.10">
    <property type="entry name" value="Ribonuclease H-like superfamily/Ribonuclease H"/>
    <property type="match status" value="1"/>
</dbReference>
<dbReference type="Pfam" id="PF13976">
    <property type="entry name" value="gag_pre-integrs"/>
    <property type="match status" value="1"/>
</dbReference>
<feature type="region of interest" description="Disordered" evidence="2">
    <location>
        <begin position="208"/>
        <end position="277"/>
    </location>
</feature>
<keyword evidence="5" id="KW-1185">Reference proteome</keyword>
<keyword evidence="1" id="KW-0645">Protease</keyword>
<dbReference type="Proteomes" id="UP001172457">
    <property type="component" value="Chromosome 6"/>
</dbReference>
<sequence>MVSSGGEPNPKPAFHPAFAVSIIRNAILLILNQTDDHYASWVEFFNIHVCAYNVSDHIDEKSPRPTDVDDATWDRLDALVKQWIYSTISPDLGHSIMKPGAKALDLWKSLQDIFLNNKTTRAVYLEEQFNNTRLASFSNVTEYCARLKNLADQLHNVGNPVSETKMVLQLISGLTKGEYDTVATFIQQTEPLPSFNRAKSSLLLEEARRNKPDPTTPQALVTQRADPNQQEHPPSSHNHSSSRGQSRGSHRGGGRSSRDGYRGNNNGRGRGRGSGRYTSAQMPWQWPNWYALYPWNPPPCPYPTAASPIGGTRHNNRHVANHHQQAPSEPQAHFTTATPPPHGDPMTPTDLGAAFQAMQVQTPDNSWYMDTGSTSHITNDAGNLSNFSPFTKDNSILVGNGSRVPILGHGNAILTHLNHKFRLNNTYHIPNIIKNLVGVKKFTRENNTSVEFDPFGFTVKDLTTKKHITRCDSPGDLYPITPSTTNELAPAVFHTVSPNMWHNRLGHPAVSRFNYFRSYFFPSTKNNSITCNACSLGKHCRLPFTDSVSVTYLPFDIIHADLWTSPITSKLNHKYYLVLIDDYTHYTWTFPLKAKSETYSTIVHFYTYIKTQFSSNIKSLQCDNGREFNNTMFTQFCTKNGIHPRFTCPYTSSQNGKAERIIRTLNNMIRTSLLHASLPPSFWNYALHTSTYLINLLPSRTINNKTPAQMLYLRNPTYDHLRTFGCLCYPNTSSTTQHKLAPRSLPCVFLGYPDNHRGYLCLPLSNSTPIISRHVTFHEHIFPYSSLHKFTTTSYDFLDSTDPSPYITHPHLQQHPSSNPPSAAPTPLPPTPTQPPPPIRPTSPPPPATSQTEPTAPPPPQTTNHLQHHPPPVTCKPVPRVGTWELVPRPSDHNIIRCHWLFRHKFRADGTLERYKARLVVNGKTQQVGIDCEETFSPVVKPATIRTVLSLAMGRKWDIHQLDVKNAFLHGHLQETVYMHQPPGFFNTRLPDHVCKLRKSLYGLNQAPRAWYQRFANYLLTIGFVCSKSDTSLFVYNQGDDIAYLLLYVDDIVITASSTALKESIIAALKREFDMTDLGPLSYFLGIAVTRNANSMFLSQRKYIDEIIKRANMETCKPVNTPVDTHSKLSIHTGEPVDDPSLYRSLAGALQYLTITRPDIAYAVQQICLFMHAPKLPHFNALKRIIRYLKGTHDHGLTLYSSASTQLVTYTDADWGGCPDTRRSTSGYCIFLGDNLVSWSAKRQPTLSRSSAEAEYRGVANVVAEACWLRNLLLELHNPLRRATIVYCDNVSAVYLSGNPVQHQRPKHIEMDIHFVREKVAIGQVRVLHVPSAYQFADIFTKGLPRQLFLDFRDNLSVRPPPAQTAGDS</sequence>
<proteinExistence type="predicted"/>
<dbReference type="InterPro" id="IPR057670">
    <property type="entry name" value="SH3_retrovirus"/>
</dbReference>
<evidence type="ECO:0000313" key="4">
    <source>
        <dbReference type="EMBL" id="KAJ9545524.1"/>
    </source>
</evidence>
<dbReference type="InterPro" id="IPR025724">
    <property type="entry name" value="GAG-pre-integrase_dom"/>
</dbReference>
<dbReference type="InterPro" id="IPR001584">
    <property type="entry name" value="Integrase_cat-core"/>
</dbReference>
<evidence type="ECO:0000256" key="1">
    <source>
        <dbReference type="ARBA" id="ARBA00022750"/>
    </source>
</evidence>
<comment type="caution">
    <text evidence="4">The sequence shown here is derived from an EMBL/GenBank/DDBJ whole genome shotgun (WGS) entry which is preliminary data.</text>
</comment>
<dbReference type="Pfam" id="PF22936">
    <property type="entry name" value="Pol_BBD"/>
    <property type="match status" value="1"/>
</dbReference>
<dbReference type="InterPro" id="IPR012337">
    <property type="entry name" value="RNaseH-like_sf"/>
</dbReference>
<dbReference type="SUPFAM" id="SSF56672">
    <property type="entry name" value="DNA/RNA polymerases"/>
    <property type="match status" value="1"/>
</dbReference>
<dbReference type="Pfam" id="PF00665">
    <property type="entry name" value="rve"/>
    <property type="match status" value="1"/>
</dbReference>
<dbReference type="EMBL" id="JARYMX010000006">
    <property type="protein sequence ID" value="KAJ9545524.1"/>
    <property type="molecule type" value="Genomic_DNA"/>
</dbReference>
<protein>
    <recommendedName>
        <fullName evidence="3">Integrase catalytic domain-containing protein</fullName>
    </recommendedName>
</protein>
<dbReference type="CDD" id="cd09272">
    <property type="entry name" value="RNase_HI_RT_Ty1"/>
    <property type="match status" value="1"/>
</dbReference>
<keyword evidence="1" id="KW-0064">Aspartyl protease</keyword>
<dbReference type="Pfam" id="PF25597">
    <property type="entry name" value="SH3_retrovirus"/>
    <property type="match status" value="1"/>
</dbReference>
<feature type="compositionally biased region" description="Low complexity" evidence="2">
    <location>
        <begin position="235"/>
        <end position="247"/>
    </location>
</feature>
<name>A0AA38WCW2_9ASTR</name>
<dbReference type="InterPro" id="IPR043502">
    <property type="entry name" value="DNA/RNA_pol_sf"/>
</dbReference>
<dbReference type="GO" id="GO:0003676">
    <property type="term" value="F:nucleic acid binding"/>
    <property type="evidence" value="ECO:0007669"/>
    <property type="project" value="InterPro"/>
</dbReference>
<dbReference type="InterPro" id="IPR054722">
    <property type="entry name" value="PolX-like_BBD"/>
</dbReference>
<feature type="domain" description="Integrase catalytic" evidence="3">
    <location>
        <begin position="550"/>
        <end position="715"/>
    </location>
</feature>
<gene>
    <name evidence="4" type="ORF">OSB04_025231</name>
</gene>
<dbReference type="InterPro" id="IPR036397">
    <property type="entry name" value="RNaseH_sf"/>
</dbReference>
<evidence type="ECO:0000259" key="3">
    <source>
        <dbReference type="PROSITE" id="PS50994"/>
    </source>
</evidence>
<dbReference type="SUPFAM" id="SSF53098">
    <property type="entry name" value="Ribonuclease H-like"/>
    <property type="match status" value="1"/>
</dbReference>
<evidence type="ECO:0000313" key="5">
    <source>
        <dbReference type="Proteomes" id="UP001172457"/>
    </source>
</evidence>
<dbReference type="Pfam" id="PF07727">
    <property type="entry name" value="RVT_2"/>
    <property type="match status" value="1"/>
</dbReference>
<feature type="compositionally biased region" description="Pro residues" evidence="2">
    <location>
        <begin position="818"/>
        <end position="848"/>
    </location>
</feature>
<dbReference type="PANTHER" id="PTHR11439:SF524">
    <property type="entry name" value="RNA-DIRECTED DNA POLYMERASE, PROTEIN KINASE RLK-PELLE-DLSV FAMILY"/>
    <property type="match status" value="1"/>
</dbReference>
<keyword evidence="1" id="KW-0378">Hydrolase</keyword>